<feature type="region of interest" description="Disordered" evidence="1">
    <location>
        <begin position="38"/>
        <end position="78"/>
    </location>
</feature>
<proteinExistence type="predicted"/>
<evidence type="ECO:0000256" key="1">
    <source>
        <dbReference type="SAM" id="MobiDB-lite"/>
    </source>
</evidence>
<dbReference type="EMBL" id="JAAMPI010000032">
    <property type="protein sequence ID" value="KAF4637183.1"/>
    <property type="molecule type" value="Genomic_DNA"/>
</dbReference>
<keyword evidence="3" id="KW-1185">Reference proteome</keyword>
<evidence type="ECO:0000313" key="2">
    <source>
        <dbReference type="EMBL" id="KAF4637183.1"/>
    </source>
</evidence>
<gene>
    <name evidence="2" type="ORF">G7Y89_g897</name>
</gene>
<feature type="compositionally biased region" description="Polar residues" evidence="1">
    <location>
        <begin position="65"/>
        <end position="75"/>
    </location>
</feature>
<evidence type="ECO:0000313" key="3">
    <source>
        <dbReference type="Proteomes" id="UP000566819"/>
    </source>
</evidence>
<dbReference type="Proteomes" id="UP000566819">
    <property type="component" value="Unassembled WGS sequence"/>
</dbReference>
<feature type="compositionally biased region" description="Low complexity" evidence="1">
    <location>
        <begin position="937"/>
        <end position="961"/>
    </location>
</feature>
<feature type="compositionally biased region" description="Acidic residues" evidence="1">
    <location>
        <begin position="38"/>
        <end position="50"/>
    </location>
</feature>
<sequence length="1391" mass="155881">MSSLQERLQRAVPYITNTLANEIRYLLELPLIDKAPDLEPDLEPDFEDSESSTKSSNDDLKSHPSTETALSTASDKATEEEYLSQLPVYTERDLLETTAKLAQRVSWDRFRFLWRVTGLDISDHVAMWFFHLTLNVCPKNKMQHAFEEDRRCVTCQVQLCKECQVCPIVMWTAPTAGGQEKVLPNPSRKDTLAACRITAPCFRDSCRSVLVTPMRSGFKCQCPEFLLEPNHSCEDGKGHQCQDCFDKTLAKLTRRNSKNVTFRSAEYGDEIATQKVQGASMVLLGELSVLHAGVQGILAKSTTLKALKHPLHPEYDCAIPKLLQESKPQNKYKDSTAPENILVVLIRWQNPAYSRLFCACKHRSHSISTIKRGFNTQAMLQTNLIRSTRLLVSQRNHGKVCSYLSSTFKMAFGPAQIQILTEYFKNRLFVVRRDRELIKYPNLQEEVDDQPIDEGSETPTRSTTSSWKPDVFTLTKSVSAASTGSDESNTAYDVLEDLDYSADYLLDSMGEQELLVFELAVSKVSDKVQLCLAETQIRSKPIEVNNLWLANFQLFRRVNTVKSRSAQSSLNLKSTLHNGYDTSLLLHDAFSPSATIVSQNPHTPAQMELVTNAESASTSIQASGDRQLDGFHYEKSKRRGRESHCAHMSMQKSLRAGAHLSVTHKLYGENEVYPAIFPSPTDCTKTTILRTLKNLIRLENCLTDVSKQAVDGLEIINDRLDECVRNPPKATCVEVEDLDSDSDSDRSSVCSRKSSSPCSSAPDVNFTGPPQLLFSPSGLGDSGEWVPLPQACVIMGAFFTVGEKWTWKRTIEILEHYRLNHRLPQEYRKQLFYIAKCDCGPDYESYGRCIGCTRQVCERCASTYTIEIFRNNSDFQKAGKKQLTDTLLSRRVVGTILRQYIRETLYKLREIASTYDNCQRIEEEGLSSATITHNEDATQSDFSSESSAETTSTSSSHSSFTAPDLDVYDPQVHPLINPSPLRPLLVIEGHELTQLEITLGTLSQVAAEWTWRRTKEVLDSMGLRVQLPPQALERLRIISACDCGPNFESQGRCVGCIRQICTNCCSAAVSLKRDCPLTESIVGKRIVGECKALYCPCDYIEPDFDQFCECPEILAGSAVMDDNTRYFCRDCAEKDISEAIPANKREIENDGNMVTIPTGSTAEFASKPAFFVCGVCVEAGGAVGAFGGLGLEYMFDYYDKITQIRQLLKHRLDNVPDLLAQASLVGNTYYSHHGIGDPDWVEGQEEKISKELQFTMAVFFVAAENWTSSQLTHIIDYLFFRSRLPDEFVTTLFHITCCDCSAGEASGVSLADRCVGCVKQACEKWADSYELVSSSSTQRPDKNKQMRTTLRNRRLVGRCNETFCPANALYVDLEGYCECDKHLASTSGNLI</sequence>
<reference evidence="2 3" key="1">
    <citation type="submission" date="2020-03" db="EMBL/GenBank/DDBJ databases">
        <title>Draft Genome Sequence of Cudoniella acicularis.</title>
        <authorList>
            <person name="Buettner E."/>
            <person name="Kellner H."/>
        </authorList>
    </citation>
    <scope>NUCLEOTIDE SEQUENCE [LARGE SCALE GENOMIC DNA]</scope>
    <source>
        <strain evidence="2 3">DSM 108380</strain>
    </source>
</reference>
<feature type="compositionally biased region" description="Low complexity" evidence="1">
    <location>
        <begin position="747"/>
        <end position="764"/>
    </location>
</feature>
<feature type="region of interest" description="Disordered" evidence="1">
    <location>
        <begin position="735"/>
        <end position="764"/>
    </location>
</feature>
<dbReference type="OrthoDB" id="10439339at2759"/>
<comment type="caution">
    <text evidence="2">The sequence shown here is derived from an EMBL/GenBank/DDBJ whole genome shotgun (WGS) entry which is preliminary data.</text>
</comment>
<name>A0A8H4W7H8_9HELO</name>
<protein>
    <submittedName>
        <fullName evidence="2">Uncharacterized protein</fullName>
    </submittedName>
</protein>
<accession>A0A8H4W7H8</accession>
<organism evidence="2 3">
    <name type="scientific">Cudoniella acicularis</name>
    <dbReference type="NCBI Taxonomy" id="354080"/>
    <lineage>
        <taxon>Eukaryota</taxon>
        <taxon>Fungi</taxon>
        <taxon>Dikarya</taxon>
        <taxon>Ascomycota</taxon>
        <taxon>Pezizomycotina</taxon>
        <taxon>Leotiomycetes</taxon>
        <taxon>Helotiales</taxon>
        <taxon>Tricladiaceae</taxon>
        <taxon>Cudoniella</taxon>
    </lineage>
</organism>
<feature type="region of interest" description="Disordered" evidence="1">
    <location>
        <begin position="929"/>
        <end position="961"/>
    </location>
</feature>